<gene>
    <name evidence="9" type="ORF">Slin15195_G128720</name>
</gene>
<dbReference type="Gene3D" id="3.90.70.10">
    <property type="entry name" value="Cysteine proteinases"/>
    <property type="match status" value="1"/>
</dbReference>
<feature type="compositionally biased region" description="Low complexity" evidence="7">
    <location>
        <begin position="721"/>
        <end position="732"/>
    </location>
</feature>
<dbReference type="InterPro" id="IPR025305">
    <property type="entry name" value="UCH_repeat_domain"/>
</dbReference>
<dbReference type="GO" id="GO:0043161">
    <property type="term" value="P:proteasome-mediated ubiquitin-dependent protein catabolic process"/>
    <property type="evidence" value="ECO:0007669"/>
    <property type="project" value="InterPro"/>
</dbReference>
<evidence type="ECO:0000256" key="6">
    <source>
        <dbReference type="ARBA" id="ARBA00022807"/>
    </source>
</evidence>
<accession>A0A9Q9ESF8</accession>
<dbReference type="InterPro" id="IPR028889">
    <property type="entry name" value="USP"/>
</dbReference>
<feature type="compositionally biased region" description="Polar residues" evidence="7">
    <location>
        <begin position="707"/>
        <end position="719"/>
    </location>
</feature>
<dbReference type="Pfam" id="PF00443">
    <property type="entry name" value="UCH"/>
    <property type="match status" value="1"/>
</dbReference>
<dbReference type="EC" id="3.4.19.12" evidence="2"/>
<evidence type="ECO:0000256" key="4">
    <source>
        <dbReference type="ARBA" id="ARBA00022786"/>
    </source>
</evidence>
<dbReference type="InterPro" id="IPR018200">
    <property type="entry name" value="USP_CS"/>
</dbReference>
<dbReference type="PANTHER" id="PTHR43982:SF6">
    <property type="entry name" value="UBIQUITIN CARBOXYL-TERMINAL HYDROLASE 2-RELATED"/>
    <property type="match status" value="1"/>
</dbReference>
<evidence type="ECO:0000256" key="1">
    <source>
        <dbReference type="ARBA" id="ARBA00000707"/>
    </source>
</evidence>
<dbReference type="Proteomes" id="UP001056384">
    <property type="component" value="Chromosome 12"/>
</dbReference>
<evidence type="ECO:0000256" key="7">
    <source>
        <dbReference type="SAM" id="MobiDB-lite"/>
    </source>
</evidence>
<protein>
    <recommendedName>
        <fullName evidence="2">ubiquitinyl hydrolase 1</fullName>
        <ecNumber evidence="2">3.4.19.12</ecNumber>
    </recommendedName>
</protein>
<feature type="domain" description="USP" evidence="8">
    <location>
        <begin position="602"/>
        <end position="1135"/>
    </location>
</feature>
<dbReference type="EMBL" id="CP099429">
    <property type="protein sequence ID" value="USW59553.1"/>
    <property type="molecule type" value="Genomic_DNA"/>
</dbReference>
<organism evidence="9 10">
    <name type="scientific">Septoria linicola</name>
    <dbReference type="NCBI Taxonomy" id="215465"/>
    <lineage>
        <taxon>Eukaryota</taxon>
        <taxon>Fungi</taxon>
        <taxon>Dikarya</taxon>
        <taxon>Ascomycota</taxon>
        <taxon>Pezizomycotina</taxon>
        <taxon>Dothideomycetes</taxon>
        <taxon>Dothideomycetidae</taxon>
        <taxon>Mycosphaerellales</taxon>
        <taxon>Mycosphaerellaceae</taxon>
        <taxon>Septoria</taxon>
    </lineage>
</organism>
<keyword evidence="4" id="KW-0833">Ubl conjugation pathway</keyword>
<keyword evidence="6" id="KW-0788">Thiol protease</keyword>
<dbReference type="GO" id="GO:0061136">
    <property type="term" value="P:regulation of proteasomal protein catabolic process"/>
    <property type="evidence" value="ECO:0007669"/>
    <property type="project" value="TreeGrafter"/>
</dbReference>
<dbReference type="InterPro" id="IPR038765">
    <property type="entry name" value="Papain-like_cys_pep_sf"/>
</dbReference>
<dbReference type="GO" id="GO:0004843">
    <property type="term" value="F:cysteine-type deubiquitinase activity"/>
    <property type="evidence" value="ECO:0007669"/>
    <property type="project" value="UniProtKB-EC"/>
</dbReference>
<keyword evidence="10" id="KW-1185">Reference proteome</keyword>
<dbReference type="PROSITE" id="PS50235">
    <property type="entry name" value="USP_3"/>
    <property type="match status" value="1"/>
</dbReference>
<dbReference type="PROSITE" id="PS00972">
    <property type="entry name" value="USP_1"/>
    <property type="match status" value="1"/>
</dbReference>
<feature type="region of interest" description="Disordered" evidence="7">
    <location>
        <begin position="771"/>
        <end position="791"/>
    </location>
</feature>
<dbReference type="Pfam" id="PF13446">
    <property type="entry name" value="RPT"/>
    <property type="match status" value="3"/>
</dbReference>
<feature type="region of interest" description="Disordered" evidence="7">
    <location>
        <begin position="1153"/>
        <end position="1181"/>
    </location>
</feature>
<proteinExistence type="predicted"/>
<dbReference type="GO" id="GO:0070628">
    <property type="term" value="F:proteasome binding"/>
    <property type="evidence" value="ECO:0007669"/>
    <property type="project" value="TreeGrafter"/>
</dbReference>
<evidence type="ECO:0000256" key="3">
    <source>
        <dbReference type="ARBA" id="ARBA00022670"/>
    </source>
</evidence>
<evidence type="ECO:0000256" key="5">
    <source>
        <dbReference type="ARBA" id="ARBA00022801"/>
    </source>
</evidence>
<keyword evidence="5" id="KW-0378">Hydrolase</keyword>
<name>A0A9Q9ESF8_9PEZI</name>
<dbReference type="GO" id="GO:0016579">
    <property type="term" value="P:protein deubiquitination"/>
    <property type="evidence" value="ECO:0007669"/>
    <property type="project" value="InterPro"/>
</dbReference>
<keyword evidence="3 9" id="KW-0645">Protease</keyword>
<dbReference type="SUPFAM" id="SSF54001">
    <property type="entry name" value="Cysteine proteinases"/>
    <property type="match status" value="1"/>
</dbReference>
<evidence type="ECO:0000313" key="9">
    <source>
        <dbReference type="EMBL" id="USW59553.1"/>
    </source>
</evidence>
<evidence type="ECO:0000259" key="8">
    <source>
        <dbReference type="PROSITE" id="PS50235"/>
    </source>
</evidence>
<comment type="catalytic activity">
    <reaction evidence="1">
        <text>Thiol-dependent hydrolysis of ester, thioester, amide, peptide and isopeptide bonds formed by the C-terminal Gly of ubiquitin (a 76-residue protein attached to proteins as an intracellular targeting signal).</text>
        <dbReference type="EC" id="3.4.19.12"/>
    </reaction>
</comment>
<sequence length="1215" mass="136253">MTASAAGPGKTAAKLANDVLLFDPINCAQGENYLTDLTPPVDEGRQLSPGAKSCQHEYATKADQSITPPLDLRADSVTQYKLAVCCKKCRVHADISIDYKYALNPCPNSGNPLHHFTRRPDADVQSAERIQFGWECSSQQCRAQLRVSYRMARIQPAERIMLVDTDRLKRAYEAMQKEDPGREGLRQATPVEVLHRLRRYVTDSLNPEQARRSFPANNKRFGEAFGVWGRDCFELLDRLGFNYTEARGDEDAQWHLPNPPPLVDRFRADGSSHREALEDVEIELKALMIKAAADTNAVNPLASESWSPADRDVERTLAAQGYTRYQSARRQPPPVEQLPYFAALGIQPDSADSIVVFAHDRQSLTDPSQQSYYFECLQVIAESRRTEDLQIKVATLESEGSISRRDVAAAYRFLDISAADAKADDDRILNLFYVRISDSGTEAKEEARRALRKIGIARQSQRLVNTADEVLETVAEALDWLGNDAKVDTPDDILVVIAATKMVENAELTRKAVSVIARERSSDTLNTWLLNGRTGDYQMTIEDALRHIGITDAWASIDKRVIENVYGFARSEKPGEQTEKAIAVLEQAIKAENSRAPATTPVGLTSHGNTCYLNSLLQHYYSIKPFRDIVFNYEQYQWDADGDAVKTWRVGNMLIKPEEIRGGQRFARDLKQLFERMMRSNGDAVRPEHDLVCRAFLPITYHTLLDTTDNDQTPGTNGVPSEHAASEHATTAEASLATLSSLERPDSNASSTTLLGDTDIQMQNSDAAAAPQLPPLEGQTEPTEAPPLPPRRFSTTRQRALELAEEQAKNQQDASEVNDGVIFKLRAGLASQGHDGGKNDEQQDVIRSITDCRVVETKVKDGIDGEKEYTPDMWLTLQPPTAPTDIYSLLDQYFDLQNVGTSTETGDIEAYKSLANVPPLLQINISRVTIVDHQAIKSLHSVKLEDELYLDRYVDHSHPNVLPERRRCWAWRQQLHALRQERQALNNAPQVTNKPDNLSGPEIVSEAGLHLSEIQNTNPDLESLGVEGIEVPPNLPTALLQDTHAQMQRLVDLEGQITALELQLKDQFQEFKQLKYRLAAVFFHRGTTSGGHYWIYIKDFEKNVWRKYNDETVTEHTNVDEILEAKTYFDGTPAWAAYVQDDRKTEIMQPVCRIPDPNPKPQLDVEMQDRPSEDDGAANPRHLMAGGVAVDNTVKVEESSALWDQQRQIPQGDVW</sequence>
<evidence type="ECO:0000256" key="2">
    <source>
        <dbReference type="ARBA" id="ARBA00012759"/>
    </source>
</evidence>
<reference evidence="9" key="1">
    <citation type="submission" date="2022-06" db="EMBL/GenBank/DDBJ databases">
        <title>Complete genome sequences of two strains of the flax pathogen Septoria linicola.</title>
        <authorList>
            <person name="Lapalu N."/>
            <person name="Simon A."/>
            <person name="Demenou B."/>
            <person name="Paumier D."/>
            <person name="Guillot M.-P."/>
            <person name="Gout L."/>
            <person name="Valade R."/>
        </authorList>
    </citation>
    <scope>NUCLEOTIDE SEQUENCE</scope>
    <source>
        <strain evidence="9">SE15195</strain>
    </source>
</reference>
<dbReference type="InterPro" id="IPR001394">
    <property type="entry name" value="Peptidase_C19_UCH"/>
</dbReference>
<dbReference type="AlphaFoldDB" id="A0A9Q9ESF8"/>
<dbReference type="PANTHER" id="PTHR43982">
    <property type="entry name" value="UBIQUITIN CARBOXYL-TERMINAL HYDROLASE"/>
    <property type="match status" value="1"/>
</dbReference>
<dbReference type="PROSITE" id="PS00973">
    <property type="entry name" value="USP_2"/>
    <property type="match status" value="1"/>
</dbReference>
<feature type="region of interest" description="Disordered" evidence="7">
    <location>
        <begin position="707"/>
        <end position="732"/>
    </location>
</feature>
<evidence type="ECO:0000313" key="10">
    <source>
        <dbReference type="Proteomes" id="UP001056384"/>
    </source>
</evidence>
<dbReference type="InterPro" id="IPR044635">
    <property type="entry name" value="UBP14-like"/>
</dbReference>